<protein>
    <submittedName>
        <fullName evidence="1">Uncharacterized protein</fullName>
    </submittedName>
</protein>
<organism evidence="1 2">
    <name type="scientific">Araneus ventricosus</name>
    <name type="common">Orbweaver spider</name>
    <name type="synonym">Epeira ventricosa</name>
    <dbReference type="NCBI Taxonomy" id="182803"/>
    <lineage>
        <taxon>Eukaryota</taxon>
        <taxon>Metazoa</taxon>
        <taxon>Ecdysozoa</taxon>
        <taxon>Arthropoda</taxon>
        <taxon>Chelicerata</taxon>
        <taxon>Arachnida</taxon>
        <taxon>Araneae</taxon>
        <taxon>Araneomorphae</taxon>
        <taxon>Entelegynae</taxon>
        <taxon>Araneoidea</taxon>
        <taxon>Araneidae</taxon>
        <taxon>Araneus</taxon>
    </lineage>
</organism>
<accession>A0A4Y2EBK5</accession>
<keyword evidence="2" id="KW-1185">Reference proteome</keyword>
<reference evidence="1 2" key="1">
    <citation type="journal article" date="2019" name="Sci. Rep.">
        <title>Orb-weaving spider Araneus ventricosus genome elucidates the spidroin gene catalogue.</title>
        <authorList>
            <person name="Kono N."/>
            <person name="Nakamura H."/>
            <person name="Ohtoshi R."/>
            <person name="Moran D.A.P."/>
            <person name="Shinohara A."/>
            <person name="Yoshida Y."/>
            <person name="Fujiwara M."/>
            <person name="Mori M."/>
            <person name="Tomita M."/>
            <person name="Arakawa K."/>
        </authorList>
    </citation>
    <scope>NUCLEOTIDE SEQUENCE [LARGE SCALE GENOMIC DNA]</scope>
</reference>
<proteinExistence type="predicted"/>
<dbReference type="AlphaFoldDB" id="A0A4Y2EBK5"/>
<comment type="caution">
    <text evidence="1">The sequence shown here is derived from an EMBL/GenBank/DDBJ whole genome shotgun (WGS) entry which is preliminary data.</text>
</comment>
<name>A0A4Y2EBK5_ARAVE</name>
<evidence type="ECO:0000313" key="2">
    <source>
        <dbReference type="Proteomes" id="UP000499080"/>
    </source>
</evidence>
<evidence type="ECO:0000313" key="1">
    <source>
        <dbReference type="EMBL" id="GBM26462.1"/>
    </source>
</evidence>
<dbReference type="OrthoDB" id="7422307at2759"/>
<dbReference type="EMBL" id="BGPR01000560">
    <property type="protein sequence ID" value="GBM26462.1"/>
    <property type="molecule type" value="Genomic_DNA"/>
</dbReference>
<dbReference type="Proteomes" id="UP000499080">
    <property type="component" value="Unassembled WGS sequence"/>
</dbReference>
<gene>
    <name evidence="1" type="ORF">AVEN_126960_1</name>
</gene>
<sequence length="103" mass="11526">MHGKGLPREPSLLLRRIIGRRVLSKGTLKSLRQYPVEPIVNDIVSLVKIRGLEVDSNDIDEFVEHNQELTIGRLYGVALCFTARSYRGEFVTGGEGNNKGTIF</sequence>